<dbReference type="Pfam" id="PF12697">
    <property type="entry name" value="Abhydrolase_6"/>
    <property type="match status" value="1"/>
</dbReference>
<dbReference type="InterPro" id="IPR029058">
    <property type="entry name" value="AB_hydrolase_fold"/>
</dbReference>
<feature type="domain" description="AB hydrolase-1" evidence="1">
    <location>
        <begin position="54"/>
        <end position="273"/>
    </location>
</feature>
<sequence precursor="true">MSSGRPVSRPFRRLFALRPVRLMGALAVLGVLLMVLAPRADAGQPNGGPPKPTIVLVHGAFADASSWSGVVTRLQRAGYPVVAPANPLRGLASDATYLDSVLHTIPGPVILVGHSYGGAVITQAAAAAPNVKALVYVAAFAPTVGESAFGLIGMNPGSALPTAVTSLPFAGTGGDDGVDVYINSARFSQVFAADLPATTAAVLAASQRPVTLSALQESATSAAWKTIPSWYLVASADQAIPPATERFMARRAGAHTAEVNASHAVLISRPDAVTGLIESASRGVA</sequence>
<proteinExistence type="predicted"/>
<dbReference type="PANTHER" id="PTHR37017:SF11">
    <property type="entry name" value="ESTERASE_LIPASE_THIOESTERASE DOMAIN-CONTAINING PROTEIN"/>
    <property type="match status" value="1"/>
</dbReference>
<dbReference type="SUPFAM" id="SSF53474">
    <property type="entry name" value="alpha/beta-Hydrolases"/>
    <property type="match status" value="1"/>
</dbReference>
<keyword evidence="2" id="KW-0378">Hydrolase</keyword>
<dbReference type="InParanoid" id="E3J9T1"/>
<dbReference type="eggNOG" id="COG2267">
    <property type="taxonomic scope" value="Bacteria"/>
</dbReference>
<dbReference type="Proteomes" id="UP000002484">
    <property type="component" value="Chromosome"/>
</dbReference>
<name>E3J9T1_PSEI1</name>
<dbReference type="AlphaFoldDB" id="E3J9T1"/>
<dbReference type="KEGG" id="fri:FraEuI1c_6612"/>
<dbReference type="STRING" id="298654.FraEuI1c_6612"/>
<dbReference type="Gene3D" id="3.40.50.1820">
    <property type="entry name" value="alpha/beta hydrolase"/>
    <property type="match status" value="1"/>
</dbReference>
<evidence type="ECO:0000259" key="1">
    <source>
        <dbReference type="Pfam" id="PF12697"/>
    </source>
</evidence>
<gene>
    <name evidence="2" type="ordered locus">FraEuI1c_6612</name>
</gene>
<evidence type="ECO:0000313" key="3">
    <source>
        <dbReference type="Proteomes" id="UP000002484"/>
    </source>
</evidence>
<accession>E3J9T1</accession>
<keyword evidence="3" id="KW-1185">Reference proteome</keyword>
<organism evidence="2 3">
    <name type="scientific">Pseudofrankia inefficax (strain DSM 45817 / CECT 9037 / DDB 130130 / EuI1c)</name>
    <name type="common">Frankia inefficax</name>
    <dbReference type="NCBI Taxonomy" id="298654"/>
    <lineage>
        <taxon>Bacteria</taxon>
        <taxon>Bacillati</taxon>
        <taxon>Actinomycetota</taxon>
        <taxon>Actinomycetes</taxon>
        <taxon>Frankiales</taxon>
        <taxon>Frankiaceae</taxon>
        <taxon>Pseudofrankia</taxon>
    </lineage>
</organism>
<protein>
    <submittedName>
        <fullName evidence="2">Alpha/beta hydrolase fold protein</fullName>
    </submittedName>
</protein>
<evidence type="ECO:0000313" key="2">
    <source>
        <dbReference type="EMBL" id="ADP84584.1"/>
    </source>
</evidence>
<dbReference type="HOGENOM" id="CLU_046066_2_0_11"/>
<dbReference type="InterPro" id="IPR052897">
    <property type="entry name" value="Sec-Metab_Biosynth_Hydrolase"/>
</dbReference>
<dbReference type="InterPro" id="IPR000073">
    <property type="entry name" value="AB_hydrolase_1"/>
</dbReference>
<dbReference type="PANTHER" id="PTHR37017">
    <property type="entry name" value="AB HYDROLASE-1 DOMAIN-CONTAINING PROTEIN-RELATED"/>
    <property type="match status" value="1"/>
</dbReference>
<dbReference type="GO" id="GO:0016787">
    <property type="term" value="F:hydrolase activity"/>
    <property type="evidence" value="ECO:0007669"/>
    <property type="project" value="UniProtKB-KW"/>
</dbReference>
<dbReference type="EMBL" id="CP002299">
    <property type="protein sequence ID" value="ADP84584.1"/>
    <property type="molecule type" value="Genomic_DNA"/>
</dbReference>
<reference evidence="2 3" key="1">
    <citation type="submission" date="2010-10" db="EMBL/GenBank/DDBJ databases">
        <title>Complete sequence of Frankia sp. EuI1c.</title>
        <authorList>
            <consortium name="US DOE Joint Genome Institute"/>
            <person name="Lucas S."/>
            <person name="Copeland A."/>
            <person name="Lapidus A."/>
            <person name="Cheng J.-F."/>
            <person name="Bruce D."/>
            <person name="Goodwin L."/>
            <person name="Pitluck S."/>
            <person name="Chertkov O."/>
            <person name="Detter J.C."/>
            <person name="Han C."/>
            <person name="Tapia R."/>
            <person name="Land M."/>
            <person name="Hauser L."/>
            <person name="Jeffries C."/>
            <person name="Kyrpides N."/>
            <person name="Ivanova N."/>
            <person name="Mikhailova N."/>
            <person name="Beauchemin N."/>
            <person name="Sen A."/>
            <person name="Sur S.A."/>
            <person name="Gtari M."/>
            <person name="Wall L."/>
            <person name="Tisa L."/>
            <person name="Woyke T."/>
        </authorList>
    </citation>
    <scope>NUCLEOTIDE SEQUENCE [LARGE SCALE GENOMIC DNA]</scope>
    <source>
        <strain evidence="3">DSM 45817 / CECT 9037 / EuI1c</strain>
    </source>
</reference>